<organism evidence="1 2">
    <name type="scientific">Fontibacillus panacisegetis</name>
    <dbReference type="NCBI Taxonomy" id="670482"/>
    <lineage>
        <taxon>Bacteria</taxon>
        <taxon>Bacillati</taxon>
        <taxon>Bacillota</taxon>
        <taxon>Bacilli</taxon>
        <taxon>Bacillales</taxon>
        <taxon>Paenibacillaceae</taxon>
        <taxon>Fontibacillus</taxon>
    </lineage>
</organism>
<dbReference type="AlphaFoldDB" id="A0A1G7NDE3"/>
<dbReference type="OrthoDB" id="3034896at2"/>
<dbReference type="EMBL" id="FNBG01000015">
    <property type="protein sequence ID" value="SDF72054.1"/>
    <property type="molecule type" value="Genomic_DNA"/>
</dbReference>
<gene>
    <name evidence="1" type="ORF">SAMN04488542_115116</name>
</gene>
<reference evidence="1 2" key="1">
    <citation type="submission" date="2016-10" db="EMBL/GenBank/DDBJ databases">
        <authorList>
            <person name="de Groot N.N."/>
        </authorList>
    </citation>
    <scope>NUCLEOTIDE SEQUENCE [LARGE SCALE GENOMIC DNA]</scope>
    <source>
        <strain evidence="1 2">DSM 28129</strain>
    </source>
</reference>
<proteinExistence type="predicted"/>
<evidence type="ECO:0000313" key="1">
    <source>
        <dbReference type="EMBL" id="SDF72054.1"/>
    </source>
</evidence>
<dbReference type="STRING" id="670482.SAMN04488542_115116"/>
<accession>A0A1G7NDE3</accession>
<protein>
    <submittedName>
        <fullName evidence="1">Uncharacterized protein</fullName>
    </submittedName>
</protein>
<keyword evidence="2" id="KW-1185">Reference proteome</keyword>
<sequence>MSKYPIITYDFPEGEKRNPFDVDADAKYFIYASGFSYLFNAIDFDKIAKVIPMGYKTLIILERLTLIEDGVAVKDWLKQNIDESTFLIFSAALQEIELYEGKEIVKINTIYRPDNIYNSFQEAIWGNYEECLCYAKEFSSKNSTDILVTRVVRHESWH</sequence>
<name>A0A1G7NDE3_9BACL</name>
<dbReference type="RefSeq" id="WP_091231485.1">
    <property type="nucleotide sequence ID" value="NZ_FNBG01000015.1"/>
</dbReference>
<evidence type="ECO:0000313" key="2">
    <source>
        <dbReference type="Proteomes" id="UP000198972"/>
    </source>
</evidence>
<dbReference type="Proteomes" id="UP000198972">
    <property type="component" value="Unassembled WGS sequence"/>
</dbReference>